<dbReference type="InterPro" id="IPR000889">
    <property type="entry name" value="Glutathione_peroxidase"/>
</dbReference>
<dbReference type="Pfam" id="PF00255">
    <property type="entry name" value="GSHPx"/>
    <property type="match status" value="1"/>
</dbReference>
<keyword evidence="6" id="KW-0732">Signal</keyword>
<evidence type="ECO:0000313" key="7">
    <source>
        <dbReference type="EMBL" id="RRD89784.1"/>
    </source>
</evidence>
<dbReference type="InterPro" id="IPR029760">
    <property type="entry name" value="GPX_CS"/>
</dbReference>
<dbReference type="RefSeq" id="WP_106069157.1">
    <property type="nucleotide sequence ID" value="NZ_CAUSQV010000039.1"/>
</dbReference>
<dbReference type="EMBL" id="RQYF01000046">
    <property type="protein sequence ID" value="RRD89784.1"/>
    <property type="molecule type" value="Genomic_DNA"/>
</dbReference>
<dbReference type="Gene3D" id="3.40.30.10">
    <property type="entry name" value="Glutaredoxin"/>
    <property type="match status" value="1"/>
</dbReference>
<dbReference type="PROSITE" id="PS51355">
    <property type="entry name" value="GLUTATHIONE_PEROXID_3"/>
    <property type="match status" value="1"/>
</dbReference>
<dbReference type="AlphaFoldDB" id="A0A2R3MR95"/>
<dbReference type="GO" id="GO:0034599">
    <property type="term" value="P:cellular response to oxidative stress"/>
    <property type="evidence" value="ECO:0007669"/>
    <property type="project" value="TreeGrafter"/>
</dbReference>
<dbReference type="KEGG" id="bhf:C3V43_06810"/>
<evidence type="ECO:0000256" key="4">
    <source>
        <dbReference type="PIRSR" id="PIRSR000303-1"/>
    </source>
</evidence>
<evidence type="ECO:0000313" key="8">
    <source>
        <dbReference type="EMBL" id="TCO89216.1"/>
    </source>
</evidence>
<dbReference type="CDD" id="cd00340">
    <property type="entry name" value="GSH_Peroxidase"/>
    <property type="match status" value="1"/>
</dbReference>
<dbReference type="SUPFAM" id="SSF52833">
    <property type="entry name" value="Thioredoxin-like"/>
    <property type="match status" value="1"/>
</dbReference>
<dbReference type="PANTHER" id="PTHR11592">
    <property type="entry name" value="GLUTATHIONE PEROXIDASE"/>
    <property type="match status" value="1"/>
</dbReference>
<accession>A0A2R3MR95</accession>
<reference evidence="7 9" key="1">
    <citation type="submission" date="2018-11" db="EMBL/GenBank/DDBJ databases">
        <title>Genomes From Bacteria Associated with the Canine Oral Cavity: a Test Case for Automated Genome-Based Taxonomic Assignment.</title>
        <authorList>
            <person name="Coil D.A."/>
            <person name="Jospin G."/>
            <person name="Darling A.E."/>
            <person name="Wallis C."/>
            <person name="Davis I.J."/>
            <person name="Harris S."/>
            <person name="Eisen J.A."/>
            <person name="Holcombe L.J."/>
            <person name="O'Flynn C."/>
        </authorList>
    </citation>
    <scope>NUCLEOTIDE SEQUENCE [LARGE SCALE GENOMIC DNA]</scope>
    <source>
        <strain evidence="7 9">OH1047_COT-310</strain>
    </source>
</reference>
<dbReference type="InterPro" id="IPR036249">
    <property type="entry name" value="Thioredoxin-like_sf"/>
</dbReference>
<comment type="caution">
    <text evidence="7">The sequence shown here is derived from an EMBL/GenBank/DDBJ whole genome shotgun (WGS) entry which is preliminary data.</text>
</comment>
<keyword evidence="2 5" id="KW-0575">Peroxidase</keyword>
<dbReference type="PANTHER" id="PTHR11592:SF78">
    <property type="entry name" value="GLUTATHIONE PEROXIDASE"/>
    <property type="match status" value="1"/>
</dbReference>
<feature type="chain" id="PRO_5041604404" description="Glutathione peroxidase" evidence="6">
    <location>
        <begin position="20"/>
        <end position="205"/>
    </location>
</feature>
<evidence type="ECO:0000256" key="1">
    <source>
        <dbReference type="ARBA" id="ARBA00006926"/>
    </source>
</evidence>
<evidence type="ECO:0000256" key="5">
    <source>
        <dbReference type="RuleBase" id="RU000499"/>
    </source>
</evidence>
<dbReference type="InterPro" id="IPR029759">
    <property type="entry name" value="GPX_AS"/>
</dbReference>
<name>A0A2R3MR95_9BACE</name>
<feature type="signal peptide" evidence="6">
    <location>
        <begin position="1"/>
        <end position="19"/>
    </location>
</feature>
<gene>
    <name evidence="7" type="ORF">EII33_09440</name>
    <name evidence="8" type="ORF">EV202_12112</name>
</gene>
<dbReference type="Proteomes" id="UP000295600">
    <property type="component" value="Unassembled WGS sequence"/>
</dbReference>
<evidence type="ECO:0000256" key="6">
    <source>
        <dbReference type="SAM" id="SignalP"/>
    </source>
</evidence>
<reference evidence="8 10" key="2">
    <citation type="submission" date="2019-03" db="EMBL/GenBank/DDBJ databases">
        <title>Genomic Encyclopedia of Type Strains, Phase IV (KMG-IV): sequencing the most valuable type-strain genomes for metagenomic binning, comparative biology and taxonomic classification.</title>
        <authorList>
            <person name="Goeker M."/>
        </authorList>
    </citation>
    <scope>NUCLEOTIDE SEQUENCE [LARGE SCALE GENOMIC DNA]</scope>
    <source>
        <strain evidence="8 10">DSM 23917</strain>
    </source>
</reference>
<evidence type="ECO:0000256" key="3">
    <source>
        <dbReference type="ARBA" id="ARBA00023002"/>
    </source>
</evidence>
<dbReference type="EMBL" id="SLXB01000021">
    <property type="protein sequence ID" value="TCO89216.1"/>
    <property type="molecule type" value="Genomic_DNA"/>
</dbReference>
<dbReference type="GeneID" id="94548152"/>
<comment type="similarity">
    <text evidence="1 5">Belongs to the glutathione peroxidase family.</text>
</comment>
<dbReference type="PRINTS" id="PR01011">
    <property type="entry name" value="GLUTPROXDASE"/>
</dbReference>
<organism evidence="7 9">
    <name type="scientific">Prevotella heparinolytica</name>
    <dbReference type="NCBI Taxonomy" id="28113"/>
    <lineage>
        <taxon>Bacteria</taxon>
        <taxon>Pseudomonadati</taxon>
        <taxon>Bacteroidota</taxon>
        <taxon>Bacteroidia</taxon>
        <taxon>Bacteroidales</taxon>
        <taxon>Bacteroidaceae</taxon>
        <taxon>Bacteroides</taxon>
    </lineage>
</organism>
<evidence type="ECO:0000313" key="10">
    <source>
        <dbReference type="Proteomes" id="UP000295600"/>
    </source>
</evidence>
<sequence>MKKKWLFMFAALLSLTASAQENIYGFKVKNAEEKEISLDAYKGKVLLIVNTATRCGFTPQYNELQAIYAKYREQGFDILDFPCNQFGEQAPGSNEEIHEFCTLNFNIQFEQFDKIEVNGDAEIPLYTYLKKMQPFKGFDLNDKRGKFMDEMLKKKDARYAEKSDIKWNFTKFLVDAEGKVVARFEPTASMEEVEKAIAALLPNKR</sequence>
<evidence type="ECO:0000313" key="9">
    <source>
        <dbReference type="Proteomes" id="UP000279562"/>
    </source>
</evidence>
<feature type="active site" evidence="4">
    <location>
        <position position="55"/>
    </location>
</feature>
<keyword evidence="9" id="KW-1185">Reference proteome</keyword>
<evidence type="ECO:0000256" key="2">
    <source>
        <dbReference type="ARBA" id="ARBA00022559"/>
    </source>
</evidence>
<dbReference type="PIRSF" id="PIRSF000303">
    <property type="entry name" value="Glutathion_perox"/>
    <property type="match status" value="1"/>
</dbReference>
<dbReference type="PROSITE" id="PS00460">
    <property type="entry name" value="GLUTATHIONE_PEROXID_1"/>
    <property type="match status" value="1"/>
</dbReference>
<dbReference type="PROSITE" id="PS00763">
    <property type="entry name" value="GLUTATHIONE_PEROXID_2"/>
    <property type="match status" value="1"/>
</dbReference>
<dbReference type="FunFam" id="3.40.30.10:FF:000010">
    <property type="entry name" value="Glutathione peroxidase"/>
    <property type="match status" value="1"/>
</dbReference>
<dbReference type="Proteomes" id="UP000279562">
    <property type="component" value="Unassembled WGS sequence"/>
</dbReference>
<protein>
    <recommendedName>
        <fullName evidence="5">Glutathione peroxidase</fullName>
    </recommendedName>
</protein>
<keyword evidence="3 5" id="KW-0560">Oxidoreductase</keyword>
<dbReference type="GO" id="GO:0004601">
    <property type="term" value="F:peroxidase activity"/>
    <property type="evidence" value="ECO:0007669"/>
    <property type="project" value="UniProtKB-KW"/>
</dbReference>
<proteinExistence type="inferred from homology"/>